<comment type="caution">
    <text evidence="1">The sequence shown here is derived from an EMBL/GenBank/DDBJ whole genome shotgun (WGS) entry which is preliminary data.</text>
</comment>
<proteinExistence type="predicted"/>
<sequence>MFDIRSDPVNSVQLTVTSTGGNWPRDFRISPSSDSMYVCRQHSHDIKSFASDSDTGTFFKIALSTRLRPLFA</sequence>
<protein>
    <submittedName>
        <fullName evidence="1">Uncharacterized protein</fullName>
    </submittedName>
</protein>
<dbReference type="AlphaFoldDB" id="A0A8J8TRB9"/>
<evidence type="ECO:0000313" key="2">
    <source>
        <dbReference type="Proteomes" id="UP000766904"/>
    </source>
</evidence>
<dbReference type="EMBL" id="PHNJ01000008">
    <property type="protein sequence ID" value="TYL37810.1"/>
    <property type="molecule type" value="Genomic_DNA"/>
</dbReference>
<dbReference type="Proteomes" id="UP000766904">
    <property type="component" value="Unassembled WGS sequence"/>
</dbReference>
<dbReference type="Gene3D" id="2.130.10.10">
    <property type="entry name" value="YVTN repeat-like/Quinoprotein amine dehydrogenase"/>
    <property type="match status" value="1"/>
</dbReference>
<name>A0A8J8TRB9_9EURY</name>
<dbReference type="InterPro" id="IPR015943">
    <property type="entry name" value="WD40/YVTN_repeat-like_dom_sf"/>
</dbReference>
<dbReference type="InterPro" id="IPR019405">
    <property type="entry name" value="Lactonase_7-beta_prop"/>
</dbReference>
<dbReference type="RefSeq" id="WP_148858976.1">
    <property type="nucleotide sequence ID" value="NZ_PHNJ01000008.1"/>
</dbReference>
<keyword evidence="2" id="KW-1185">Reference proteome</keyword>
<evidence type="ECO:0000313" key="1">
    <source>
        <dbReference type="EMBL" id="TYL37810.1"/>
    </source>
</evidence>
<reference evidence="1" key="1">
    <citation type="submission" date="2017-11" db="EMBL/GenBank/DDBJ databases">
        <authorList>
            <person name="Kajale S.C."/>
            <person name="Sharma A."/>
        </authorList>
    </citation>
    <scope>NUCLEOTIDE SEQUENCE</scope>
    <source>
        <strain evidence="1">LS1_42</strain>
    </source>
</reference>
<gene>
    <name evidence="1" type="ORF">CV102_15865</name>
</gene>
<dbReference type="InterPro" id="IPR011045">
    <property type="entry name" value="N2O_reductase_N"/>
</dbReference>
<dbReference type="Pfam" id="PF10282">
    <property type="entry name" value="Lactonase"/>
    <property type="match status" value="1"/>
</dbReference>
<dbReference type="SUPFAM" id="SSF50974">
    <property type="entry name" value="Nitrous oxide reductase, N-terminal domain"/>
    <property type="match status" value="1"/>
</dbReference>
<accession>A0A8J8TRB9</accession>
<organism evidence="1 2">
    <name type="scientific">Natronococcus pandeyae</name>
    <dbReference type="NCBI Taxonomy" id="2055836"/>
    <lineage>
        <taxon>Archaea</taxon>
        <taxon>Methanobacteriati</taxon>
        <taxon>Methanobacteriota</taxon>
        <taxon>Stenosarchaea group</taxon>
        <taxon>Halobacteria</taxon>
        <taxon>Halobacteriales</taxon>
        <taxon>Natrialbaceae</taxon>
        <taxon>Natronococcus</taxon>
    </lineage>
</organism>